<evidence type="ECO:0000256" key="1">
    <source>
        <dbReference type="SAM" id="MobiDB-lite"/>
    </source>
</evidence>
<feature type="region of interest" description="Disordered" evidence="1">
    <location>
        <begin position="1"/>
        <end position="43"/>
    </location>
</feature>
<gene>
    <name evidence="2" type="ORF">QVD17_19618</name>
</gene>
<evidence type="ECO:0000313" key="3">
    <source>
        <dbReference type="Proteomes" id="UP001229421"/>
    </source>
</evidence>
<dbReference type="EMBL" id="JAUHHV010000005">
    <property type="protein sequence ID" value="KAK1424292.1"/>
    <property type="molecule type" value="Genomic_DNA"/>
</dbReference>
<evidence type="ECO:0000313" key="2">
    <source>
        <dbReference type="EMBL" id="KAK1424292.1"/>
    </source>
</evidence>
<keyword evidence="3" id="KW-1185">Reference proteome</keyword>
<proteinExistence type="predicted"/>
<sequence length="82" mass="8308">MIGDDDGLVVAGDGGGSGSGDGSDGGYGEDGGGDEDDDNIVTSGAHSVHNLDVNFCDFVAMAVIEQFPSRASSFNIREDSFC</sequence>
<feature type="compositionally biased region" description="Gly residues" evidence="1">
    <location>
        <begin position="12"/>
        <end position="30"/>
    </location>
</feature>
<name>A0AAD8NX28_TARER</name>
<dbReference type="AlphaFoldDB" id="A0AAD8NX28"/>
<dbReference type="Proteomes" id="UP001229421">
    <property type="component" value="Unassembled WGS sequence"/>
</dbReference>
<comment type="caution">
    <text evidence="2">The sequence shown here is derived from an EMBL/GenBank/DDBJ whole genome shotgun (WGS) entry which is preliminary data.</text>
</comment>
<protein>
    <submittedName>
        <fullName evidence="2">Uncharacterized protein</fullName>
    </submittedName>
</protein>
<accession>A0AAD8NX28</accession>
<organism evidence="2 3">
    <name type="scientific">Tagetes erecta</name>
    <name type="common">African marigold</name>
    <dbReference type="NCBI Taxonomy" id="13708"/>
    <lineage>
        <taxon>Eukaryota</taxon>
        <taxon>Viridiplantae</taxon>
        <taxon>Streptophyta</taxon>
        <taxon>Embryophyta</taxon>
        <taxon>Tracheophyta</taxon>
        <taxon>Spermatophyta</taxon>
        <taxon>Magnoliopsida</taxon>
        <taxon>eudicotyledons</taxon>
        <taxon>Gunneridae</taxon>
        <taxon>Pentapetalae</taxon>
        <taxon>asterids</taxon>
        <taxon>campanulids</taxon>
        <taxon>Asterales</taxon>
        <taxon>Asteraceae</taxon>
        <taxon>Asteroideae</taxon>
        <taxon>Heliantheae alliance</taxon>
        <taxon>Tageteae</taxon>
        <taxon>Tagetes</taxon>
    </lineage>
</organism>
<reference evidence="2" key="1">
    <citation type="journal article" date="2023" name="bioRxiv">
        <title>Improved chromosome-level genome assembly for marigold (Tagetes erecta).</title>
        <authorList>
            <person name="Jiang F."/>
            <person name="Yuan L."/>
            <person name="Wang S."/>
            <person name="Wang H."/>
            <person name="Xu D."/>
            <person name="Wang A."/>
            <person name="Fan W."/>
        </authorList>
    </citation>
    <scope>NUCLEOTIDE SEQUENCE</scope>
    <source>
        <strain evidence="2">WSJ</strain>
        <tissue evidence="2">Leaf</tissue>
    </source>
</reference>